<dbReference type="InterPro" id="IPR036291">
    <property type="entry name" value="NAD(P)-bd_dom_sf"/>
</dbReference>
<dbReference type="SMART" id="SM01350">
    <property type="entry name" value="6PGD"/>
    <property type="match status" value="1"/>
</dbReference>
<dbReference type="NCBIfam" id="NF007161">
    <property type="entry name" value="PRK09599.1"/>
    <property type="match status" value="1"/>
</dbReference>
<sequence length="321" mass="34195">MGINEIGVVGLGRMGGGLADLAISKGYHVVGLTLGGAPRELVEAGLVEVSDIAGFREKLQPRRVVLLYIPAGPDVDAALDKLASSLEPGDIVVDGGNSYWGDSIRRHDRLKARGIDFVDLGTSGGLSGARTGACFMAGGDKDVVATIEPLLKSLSVPDGFVHAGPPGSGHFVKLVHNGIEFGMLQAIGEGFDLLTRFHEPLDLDGVLECWRNGSVIRSWLIDLLAEAHSDDPTLSKTTRYIEDTGEVNWLVADALRMEAPIPVISQSVMQLFASRDENGVWAKAIVAMRHGFGGHPFGPNASVVAERREGRVGDIYRPKTV</sequence>
<dbReference type="Gene3D" id="3.40.50.720">
    <property type="entry name" value="NAD(P)-binding Rossmann-like Domain"/>
    <property type="match status" value="1"/>
</dbReference>
<dbReference type="SUPFAM" id="SSF51735">
    <property type="entry name" value="NAD(P)-binding Rossmann-fold domains"/>
    <property type="match status" value="1"/>
</dbReference>
<comment type="caution">
    <text evidence="6">The sequence shown here is derived from an EMBL/GenBank/DDBJ whole genome shotgun (WGS) entry which is preliminary data.</text>
</comment>
<feature type="domain" description="6-phosphogluconate dehydrogenase C-terminal" evidence="5">
    <location>
        <begin position="169"/>
        <end position="320"/>
    </location>
</feature>
<dbReference type="Proteomes" id="UP001156691">
    <property type="component" value="Unassembled WGS sequence"/>
</dbReference>
<dbReference type="InterPro" id="IPR006115">
    <property type="entry name" value="6PGDH_NADP-bd"/>
</dbReference>
<evidence type="ECO:0000313" key="6">
    <source>
        <dbReference type="EMBL" id="GLQ53975.1"/>
    </source>
</evidence>
<gene>
    <name evidence="6" type="ORF">GCM10010862_12340</name>
</gene>
<evidence type="ECO:0000256" key="4">
    <source>
        <dbReference type="ARBA" id="ARBA00023064"/>
    </source>
</evidence>
<evidence type="ECO:0000259" key="5">
    <source>
        <dbReference type="SMART" id="SM01350"/>
    </source>
</evidence>
<keyword evidence="7" id="KW-1185">Reference proteome</keyword>
<dbReference type="RefSeq" id="WP_284339423.1">
    <property type="nucleotide sequence ID" value="NZ_BSNS01000007.1"/>
</dbReference>
<comment type="similarity">
    <text evidence="2">Belongs to the 6-phosphogluconate dehydrogenase family.</text>
</comment>
<dbReference type="InterPro" id="IPR008927">
    <property type="entry name" value="6-PGluconate_DH-like_C_sf"/>
</dbReference>
<comment type="pathway">
    <text evidence="1">Carbohydrate degradation; pentose phosphate pathway.</text>
</comment>
<dbReference type="InterPro" id="IPR006183">
    <property type="entry name" value="Pgluconate_DH"/>
</dbReference>
<accession>A0ABQ5W1N8</accession>
<evidence type="ECO:0000256" key="3">
    <source>
        <dbReference type="ARBA" id="ARBA00023002"/>
    </source>
</evidence>
<protein>
    <submittedName>
        <fullName evidence="6">6-phosphogluconate dehydrogenase</fullName>
    </submittedName>
</protein>
<name>A0ABQ5W1N8_9HYPH</name>
<evidence type="ECO:0000313" key="7">
    <source>
        <dbReference type="Proteomes" id="UP001156691"/>
    </source>
</evidence>
<dbReference type="InterPro" id="IPR013328">
    <property type="entry name" value="6PGD_dom2"/>
</dbReference>
<evidence type="ECO:0000256" key="2">
    <source>
        <dbReference type="ARBA" id="ARBA00008419"/>
    </source>
</evidence>
<dbReference type="Pfam" id="PF03446">
    <property type="entry name" value="NAD_binding_2"/>
    <property type="match status" value="1"/>
</dbReference>
<keyword evidence="3" id="KW-0560">Oxidoreductase</keyword>
<evidence type="ECO:0000256" key="1">
    <source>
        <dbReference type="ARBA" id="ARBA00004959"/>
    </source>
</evidence>
<proteinExistence type="inferred from homology"/>
<dbReference type="InterPro" id="IPR006114">
    <property type="entry name" value="6PGDH_C"/>
</dbReference>
<dbReference type="PRINTS" id="PR00076">
    <property type="entry name" value="6PGDHDRGNASE"/>
</dbReference>
<dbReference type="SUPFAM" id="SSF48179">
    <property type="entry name" value="6-phosphogluconate dehydrogenase C-terminal domain-like"/>
    <property type="match status" value="1"/>
</dbReference>
<keyword evidence="4" id="KW-0311">Gluconate utilization</keyword>
<dbReference type="PANTHER" id="PTHR11811">
    <property type="entry name" value="6-PHOSPHOGLUCONATE DEHYDROGENASE"/>
    <property type="match status" value="1"/>
</dbReference>
<dbReference type="EMBL" id="BSNS01000007">
    <property type="protein sequence ID" value="GLQ53975.1"/>
    <property type="molecule type" value="Genomic_DNA"/>
</dbReference>
<dbReference type="Gene3D" id="1.10.1040.10">
    <property type="entry name" value="N-(1-d-carboxylethyl)-l-norvaline Dehydrogenase, domain 2"/>
    <property type="match status" value="1"/>
</dbReference>
<dbReference type="Pfam" id="PF00393">
    <property type="entry name" value="6PGD"/>
    <property type="match status" value="2"/>
</dbReference>
<reference evidence="7" key="1">
    <citation type="journal article" date="2019" name="Int. J. Syst. Evol. Microbiol.">
        <title>The Global Catalogue of Microorganisms (GCM) 10K type strain sequencing project: providing services to taxonomists for standard genome sequencing and annotation.</title>
        <authorList>
            <consortium name="The Broad Institute Genomics Platform"/>
            <consortium name="The Broad Institute Genome Sequencing Center for Infectious Disease"/>
            <person name="Wu L."/>
            <person name="Ma J."/>
        </authorList>
    </citation>
    <scope>NUCLEOTIDE SEQUENCE [LARGE SCALE GENOMIC DNA]</scope>
    <source>
        <strain evidence="7">NBRC 112416</strain>
    </source>
</reference>
<organism evidence="6 7">
    <name type="scientific">Devosia nitrariae</name>
    <dbReference type="NCBI Taxonomy" id="2071872"/>
    <lineage>
        <taxon>Bacteria</taxon>
        <taxon>Pseudomonadati</taxon>
        <taxon>Pseudomonadota</taxon>
        <taxon>Alphaproteobacteria</taxon>
        <taxon>Hyphomicrobiales</taxon>
        <taxon>Devosiaceae</taxon>
        <taxon>Devosia</taxon>
    </lineage>
</organism>